<sequence>DPGGAGRPGRRVRARHAGSRRGAGGGTRARRRCRTARGGGVVGGRVRAAHLLRTGRSAAARSLGADRGGAARRARGPAAARLRALALRPLAAQPLALAGARFQRGRGRPRRAAAAAPGAGGTVDDGAPHQPGPAGLACGGRPRRRAALGGRQPPTSAAGPRDAALGVAAGRDRADLARLDRARSRAVQRVHHSHPAVARHADRDHAGTARRIAHRPPDGTDPLHRPAERRQRII</sequence>
<evidence type="ECO:0000256" key="1">
    <source>
        <dbReference type="SAM" id="MobiDB-lite"/>
    </source>
</evidence>
<name>A0A6J4JFD0_9PROT</name>
<feature type="compositionally biased region" description="Basic and acidic residues" evidence="1">
    <location>
        <begin position="215"/>
        <end position="234"/>
    </location>
</feature>
<feature type="compositionally biased region" description="Basic residues" evidence="1">
    <location>
        <begin position="8"/>
        <end position="19"/>
    </location>
</feature>
<proteinExistence type="predicted"/>
<feature type="non-terminal residue" evidence="2">
    <location>
        <position position="1"/>
    </location>
</feature>
<gene>
    <name evidence="2" type="ORF">AVDCRST_MAG04-3568</name>
</gene>
<feature type="non-terminal residue" evidence="2">
    <location>
        <position position="234"/>
    </location>
</feature>
<feature type="compositionally biased region" description="Basic residues" evidence="1">
    <location>
        <begin position="184"/>
        <end position="194"/>
    </location>
</feature>
<organism evidence="2">
    <name type="scientific">uncultured Acetobacteraceae bacterium</name>
    <dbReference type="NCBI Taxonomy" id="169975"/>
    <lineage>
        <taxon>Bacteria</taxon>
        <taxon>Pseudomonadati</taxon>
        <taxon>Pseudomonadota</taxon>
        <taxon>Alphaproteobacteria</taxon>
        <taxon>Acetobacterales</taxon>
        <taxon>Acetobacteraceae</taxon>
        <taxon>environmental samples</taxon>
    </lineage>
</organism>
<reference evidence="2" key="1">
    <citation type="submission" date="2020-02" db="EMBL/GenBank/DDBJ databases">
        <authorList>
            <person name="Meier V. D."/>
        </authorList>
    </citation>
    <scope>NUCLEOTIDE SEQUENCE</scope>
    <source>
        <strain evidence="2">AVDCRST_MAG04</strain>
    </source>
</reference>
<dbReference type="EMBL" id="CADCTL010000261">
    <property type="protein sequence ID" value="CAA9278540.1"/>
    <property type="molecule type" value="Genomic_DNA"/>
</dbReference>
<evidence type="ECO:0000313" key="2">
    <source>
        <dbReference type="EMBL" id="CAA9278540.1"/>
    </source>
</evidence>
<feature type="region of interest" description="Disordered" evidence="1">
    <location>
        <begin position="101"/>
        <end position="234"/>
    </location>
</feature>
<protein>
    <submittedName>
        <fullName evidence="2">Uncharacterized protein</fullName>
    </submittedName>
</protein>
<dbReference type="AlphaFoldDB" id="A0A6J4JFD0"/>
<feature type="region of interest" description="Disordered" evidence="1">
    <location>
        <begin position="1"/>
        <end position="41"/>
    </location>
</feature>
<feature type="compositionally biased region" description="Basic and acidic residues" evidence="1">
    <location>
        <begin position="170"/>
        <end position="183"/>
    </location>
</feature>
<accession>A0A6J4JFD0</accession>